<dbReference type="PANTHER" id="PTHR43591:SF24">
    <property type="entry name" value="2-METHOXY-6-POLYPRENYL-1,4-BENZOQUINOL METHYLASE, MITOCHONDRIAL"/>
    <property type="match status" value="1"/>
</dbReference>
<feature type="binding site" evidence="4">
    <location>
        <begin position="126"/>
        <end position="127"/>
    </location>
    <ligand>
        <name>S-adenosyl-L-methionine</name>
        <dbReference type="ChEBI" id="CHEBI:59789"/>
    </ligand>
</feature>
<dbReference type="AlphaFoldDB" id="A0A0R1NPU3"/>
<dbReference type="EC" id="2.1.1.163" evidence="4"/>
<sequence length="256" mass="28360">MDLLQVTIKLYQRSDKMSLTNKTPESQVESLFNELAPNYDSMNSLISLGLHRKWRRIAMKELHHLRGAFVIDVCCGTGDWTVALAKAVGPAGRVVGLDFSEDMLAVAKKKIAAAGVSDRVTLVSGDAMELPYADDEFDVATIGFGLRNVPDANRVLAEMVRVVHPNGQIESLETSKPTSPLLKLGWWGYFKIVPVMAQFAVGKYREYSYLQQTAKQFVTAKQLAQMFRKAGMTNVSYRLLTFGAAALHLGRAEKSE</sequence>
<dbReference type="UniPathway" id="UPA00079">
    <property type="reaction ID" value="UER00169"/>
</dbReference>
<evidence type="ECO:0000256" key="3">
    <source>
        <dbReference type="ARBA" id="ARBA00022691"/>
    </source>
</evidence>
<comment type="caution">
    <text evidence="4">Lacks conserved residue(s) required for the propagation of feature annotation.</text>
</comment>
<comment type="catalytic activity">
    <reaction evidence="4">
        <text>a 2-demethylmenaquinol + S-adenosyl-L-methionine = a menaquinol + S-adenosyl-L-homocysteine + H(+)</text>
        <dbReference type="Rhea" id="RHEA:42640"/>
        <dbReference type="Rhea" id="RHEA-COMP:9539"/>
        <dbReference type="Rhea" id="RHEA-COMP:9563"/>
        <dbReference type="ChEBI" id="CHEBI:15378"/>
        <dbReference type="ChEBI" id="CHEBI:18151"/>
        <dbReference type="ChEBI" id="CHEBI:55437"/>
        <dbReference type="ChEBI" id="CHEBI:57856"/>
        <dbReference type="ChEBI" id="CHEBI:59789"/>
        <dbReference type="EC" id="2.1.1.163"/>
    </reaction>
</comment>
<dbReference type="Gene3D" id="3.40.50.150">
    <property type="entry name" value="Vaccinia Virus protein VP39"/>
    <property type="match status" value="1"/>
</dbReference>
<keyword evidence="3 4" id="KW-0949">S-adenosyl-L-methionine</keyword>
<evidence type="ECO:0000313" key="5">
    <source>
        <dbReference type="EMBL" id="KRL22381.1"/>
    </source>
</evidence>
<dbReference type="NCBIfam" id="NF001244">
    <property type="entry name" value="PRK00216.1-5"/>
    <property type="match status" value="1"/>
</dbReference>
<dbReference type="EMBL" id="AZEB01000007">
    <property type="protein sequence ID" value="KRL22381.1"/>
    <property type="molecule type" value="Genomic_DNA"/>
</dbReference>
<dbReference type="PANTHER" id="PTHR43591">
    <property type="entry name" value="METHYLTRANSFERASE"/>
    <property type="match status" value="1"/>
</dbReference>
<comment type="similarity">
    <text evidence="4">Belongs to the class I-like SAM-binding methyltransferase superfamily. MenG/UbiE family.</text>
</comment>
<comment type="pathway">
    <text evidence="4">Quinol/quinone metabolism; menaquinone biosynthesis; menaquinol from 1,4-dihydroxy-2-naphthoate: step 2/2.</text>
</comment>
<reference evidence="5 6" key="1">
    <citation type="journal article" date="2015" name="Genome Announc.">
        <title>Expanding the biotechnology potential of lactobacilli through comparative genomics of 213 strains and associated genera.</title>
        <authorList>
            <person name="Sun Z."/>
            <person name="Harris H.M."/>
            <person name="McCann A."/>
            <person name="Guo C."/>
            <person name="Argimon S."/>
            <person name="Zhang W."/>
            <person name="Yang X."/>
            <person name="Jeffery I.B."/>
            <person name="Cooney J.C."/>
            <person name="Kagawa T.F."/>
            <person name="Liu W."/>
            <person name="Song Y."/>
            <person name="Salvetti E."/>
            <person name="Wrobel A."/>
            <person name="Rasinkangas P."/>
            <person name="Parkhill J."/>
            <person name="Rea M.C."/>
            <person name="O'Sullivan O."/>
            <person name="Ritari J."/>
            <person name="Douillard F.P."/>
            <person name="Paul Ross R."/>
            <person name="Yang R."/>
            <person name="Briner A.E."/>
            <person name="Felis G.E."/>
            <person name="de Vos W.M."/>
            <person name="Barrangou R."/>
            <person name="Klaenhammer T.R."/>
            <person name="Caufield P.W."/>
            <person name="Cui Y."/>
            <person name="Zhang H."/>
            <person name="O'Toole P.W."/>
        </authorList>
    </citation>
    <scope>NUCLEOTIDE SEQUENCE [LARGE SCALE GENOMIC DNA]</scope>
    <source>
        <strain evidence="5 6">DSM 19906</strain>
    </source>
</reference>
<dbReference type="InterPro" id="IPR004033">
    <property type="entry name" value="UbiE/COQ5_MeTrFase"/>
</dbReference>
<keyword evidence="5" id="KW-0830">Ubiquinone</keyword>
<dbReference type="GO" id="GO:0043770">
    <property type="term" value="F:demethylmenaquinone methyltransferase activity"/>
    <property type="evidence" value="ECO:0007669"/>
    <property type="project" value="UniProtKB-UniRule"/>
</dbReference>
<dbReference type="HAMAP" id="MF_01813">
    <property type="entry name" value="MenG_UbiE_methyltr"/>
    <property type="match status" value="1"/>
</dbReference>
<dbReference type="NCBIfam" id="TIGR01934">
    <property type="entry name" value="MenG_MenH_UbiE"/>
    <property type="match status" value="1"/>
</dbReference>
<dbReference type="InterPro" id="IPR029063">
    <property type="entry name" value="SAM-dependent_MTases_sf"/>
</dbReference>
<dbReference type="InterPro" id="IPR023576">
    <property type="entry name" value="UbiE/COQ5_MeTrFase_CS"/>
</dbReference>
<keyword evidence="4" id="KW-0474">Menaquinone biosynthesis</keyword>
<dbReference type="GO" id="GO:0009234">
    <property type="term" value="P:menaquinone biosynthetic process"/>
    <property type="evidence" value="ECO:0007669"/>
    <property type="project" value="UniProtKB-UniRule"/>
</dbReference>
<evidence type="ECO:0000256" key="2">
    <source>
        <dbReference type="ARBA" id="ARBA00022679"/>
    </source>
</evidence>
<feature type="binding site" evidence="4">
    <location>
        <position position="77"/>
    </location>
    <ligand>
        <name>S-adenosyl-L-methionine</name>
        <dbReference type="ChEBI" id="CHEBI:59789"/>
    </ligand>
</feature>
<accession>A0A0R1NPU3</accession>
<dbReference type="PATRIC" id="fig|1423766.4.peg.2621"/>
<comment type="caution">
    <text evidence="5">The sequence shown here is derived from an EMBL/GenBank/DDBJ whole genome shotgun (WGS) entry which is preliminary data.</text>
</comment>
<dbReference type="CDD" id="cd02440">
    <property type="entry name" value="AdoMet_MTases"/>
    <property type="match status" value="1"/>
</dbReference>
<evidence type="ECO:0000313" key="6">
    <source>
        <dbReference type="Proteomes" id="UP000051439"/>
    </source>
</evidence>
<feature type="binding site" evidence="4">
    <location>
        <position position="98"/>
    </location>
    <ligand>
        <name>S-adenosyl-L-methionine</name>
        <dbReference type="ChEBI" id="CHEBI:59789"/>
    </ligand>
</feature>
<dbReference type="PROSITE" id="PS51608">
    <property type="entry name" value="SAM_MT_UBIE"/>
    <property type="match status" value="1"/>
</dbReference>
<evidence type="ECO:0000256" key="4">
    <source>
        <dbReference type="HAMAP-Rule" id="MF_01813"/>
    </source>
</evidence>
<dbReference type="Pfam" id="PF01209">
    <property type="entry name" value="Ubie_methyltran"/>
    <property type="match status" value="1"/>
</dbReference>
<dbReference type="SUPFAM" id="SSF53335">
    <property type="entry name" value="S-adenosyl-L-methionine-dependent methyltransferases"/>
    <property type="match status" value="1"/>
</dbReference>
<keyword evidence="1 4" id="KW-0489">Methyltransferase</keyword>
<dbReference type="NCBIfam" id="NF001243">
    <property type="entry name" value="PRK00216.1-4"/>
    <property type="match status" value="1"/>
</dbReference>
<protein>
    <recommendedName>
        <fullName evidence="4">Demethylmenaquinone methyltransferase</fullName>
        <ecNumber evidence="4">2.1.1.163</ecNumber>
    </recommendedName>
</protein>
<dbReference type="Proteomes" id="UP000051439">
    <property type="component" value="Unassembled WGS sequence"/>
</dbReference>
<name>A0A0R1NPU3_9LACO</name>
<dbReference type="GO" id="GO:0032259">
    <property type="term" value="P:methylation"/>
    <property type="evidence" value="ECO:0007669"/>
    <property type="project" value="UniProtKB-KW"/>
</dbReference>
<keyword evidence="2 4" id="KW-0808">Transferase</keyword>
<proteinExistence type="inferred from homology"/>
<dbReference type="PROSITE" id="PS01183">
    <property type="entry name" value="UBIE_1"/>
    <property type="match status" value="1"/>
</dbReference>
<evidence type="ECO:0000256" key="1">
    <source>
        <dbReference type="ARBA" id="ARBA00022603"/>
    </source>
</evidence>
<gene>
    <name evidence="4" type="primary">menG</name>
    <name evidence="5" type="ORF">FC98_GL002515</name>
</gene>
<organism evidence="5 6">
    <name type="scientific">Lentilactobacillus kisonensis DSM 19906 = JCM 15041</name>
    <dbReference type="NCBI Taxonomy" id="1423766"/>
    <lineage>
        <taxon>Bacteria</taxon>
        <taxon>Bacillati</taxon>
        <taxon>Bacillota</taxon>
        <taxon>Bacilli</taxon>
        <taxon>Lactobacillales</taxon>
        <taxon>Lactobacillaceae</taxon>
        <taxon>Lentilactobacillus</taxon>
    </lineage>
</organism>
<keyword evidence="6" id="KW-1185">Reference proteome</keyword>
<comment type="function">
    <text evidence="4">Methyltransferase required for the conversion of demethylmenaquinol (DMKH2) to menaquinol (MKH2).</text>
</comment>